<evidence type="ECO:0000256" key="1">
    <source>
        <dbReference type="SAM" id="MobiDB-lite"/>
    </source>
</evidence>
<keyword evidence="3" id="KW-1185">Reference proteome</keyword>
<feature type="region of interest" description="Disordered" evidence="1">
    <location>
        <begin position="190"/>
        <end position="253"/>
    </location>
</feature>
<sequence>MIVVATTDFEVYHGVVNELRDRGATFTTVEPDDELPEQTDVVITDEDNADAFEGVPTIVAAPNESRRAVEQALAALRGEGGRTIIGVDPGRKPGIAVLAGEMIIATFQVPIADAVDVITREAAEAVDPLVRIGDGSRLQSAKLVNQLEGVRVELVDETGTTPYLGTGARGAGDLLAAANIARLEGEPVERREIEPTAGELQAIKDRSRERSETNRAIDDSLAERVAAGELRIDEALAEHRDTDESATSDADEE</sequence>
<name>A0A1I6Q8A0_9EURY</name>
<protein>
    <submittedName>
        <fullName evidence="2">Uncharacterized protein</fullName>
    </submittedName>
</protein>
<organism evidence="2 3">
    <name type="scientific">Halostagnicola kamekurae</name>
    <dbReference type="NCBI Taxonomy" id="619731"/>
    <lineage>
        <taxon>Archaea</taxon>
        <taxon>Methanobacteriati</taxon>
        <taxon>Methanobacteriota</taxon>
        <taxon>Stenosarchaea group</taxon>
        <taxon>Halobacteria</taxon>
        <taxon>Halobacteriales</taxon>
        <taxon>Natrialbaceae</taxon>
        <taxon>Halostagnicola</taxon>
    </lineage>
</organism>
<proteinExistence type="predicted"/>
<accession>A0A1I6Q8A0</accession>
<feature type="compositionally biased region" description="Basic and acidic residues" evidence="1">
    <location>
        <begin position="202"/>
        <end position="222"/>
    </location>
</feature>
<gene>
    <name evidence="2" type="ORF">SAMN04488556_1060</name>
</gene>
<evidence type="ECO:0000313" key="2">
    <source>
        <dbReference type="EMBL" id="SFS48652.1"/>
    </source>
</evidence>
<dbReference type="RefSeq" id="WP_092902377.1">
    <property type="nucleotide sequence ID" value="NZ_FOZS01000001.1"/>
</dbReference>
<dbReference type="EMBL" id="FOZS01000001">
    <property type="protein sequence ID" value="SFS48652.1"/>
    <property type="molecule type" value="Genomic_DNA"/>
</dbReference>
<feature type="compositionally biased region" description="Basic and acidic residues" evidence="1">
    <location>
        <begin position="230"/>
        <end position="243"/>
    </location>
</feature>
<dbReference type="AlphaFoldDB" id="A0A1I6Q8A0"/>
<reference evidence="3" key="1">
    <citation type="submission" date="2016-10" db="EMBL/GenBank/DDBJ databases">
        <authorList>
            <person name="Varghese N."/>
            <person name="Submissions S."/>
        </authorList>
    </citation>
    <scope>NUCLEOTIDE SEQUENCE [LARGE SCALE GENOMIC DNA]</scope>
    <source>
        <strain evidence="3">DSM 22427</strain>
    </source>
</reference>
<dbReference type="OrthoDB" id="17710at2157"/>
<dbReference type="Proteomes" id="UP000199199">
    <property type="component" value="Unassembled WGS sequence"/>
</dbReference>
<feature type="compositionally biased region" description="Acidic residues" evidence="1">
    <location>
        <begin position="244"/>
        <end position="253"/>
    </location>
</feature>
<evidence type="ECO:0000313" key="3">
    <source>
        <dbReference type="Proteomes" id="UP000199199"/>
    </source>
</evidence>